<dbReference type="GO" id="GO:0006281">
    <property type="term" value="P:DNA repair"/>
    <property type="evidence" value="ECO:0007669"/>
    <property type="project" value="TreeGrafter"/>
</dbReference>
<sequence length="673" mass="76141">MDKTLKAEVEKVFAPDGCLAHVTEGYTPRQSQIEFSKAVADSLEKKQSLVVEAGTGTGKTFAYLVPCIIHGGKVLISTAGKTLQDQLFEKDVPAVLTALGVGAKIAVLKGRANYICLSRFEHAMVENASTTREELAHLLEIKKFVQITKTGERSDITTVPESSGIWRAVTSTSENCIGKNCPDYENCFVMKAREKAREADVLIINHHLFLADMELNDQDFVDFLPDFDMVIFDEAHQLPSIATSFFSESISMSEVKNFAQDAYVTAARLVPKGDEWKDYQTKIFNRCNDVRLKATILGAEEESKKSLDEFTDAFLMAEPIQKLALGLQGFIEALKKFAQDNEEITLAVKTGEEILEKLNYWEKALKETVEKDRKPDEFSIKWFNLTPKNVTFSDTKLSYADKFRQYRQEMDRPWILTSATLSVENDFHHFTDDMGLEDAETHSWESPFHYASQGMLYVPTDIPEPNAPYFSDEVAEKIWPLLQKNRGRAFVLCTTLRAVQKISDSLKVQAERANETIPILVQNDAPKNELIRQFKEHGNAILVGSMSFWEGVDIKGEALSMVIIDKIPFPPPDDPVIKGKTNWLKSQNKNHFRELFLPEAITLLKQGAGRLIRDRNDRGMLIICDKRLLTKSYGAMIWNSLPDFARTARLENALAFLEEMSLEKQDKIGEVKF</sequence>
<dbReference type="SMART" id="SM00491">
    <property type="entry name" value="HELICc2"/>
    <property type="match status" value="1"/>
</dbReference>
<evidence type="ECO:0000256" key="2">
    <source>
        <dbReference type="ARBA" id="ARBA00022741"/>
    </source>
</evidence>
<dbReference type="SUPFAM" id="SSF52540">
    <property type="entry name" value="P-loop containing nucleoside triphosphate hydrolases"/>
    <property type="match status" value="2"/>
</dbReference>
<evidence type="ECO:0000313" key="10">
    <source>
        <dbReference type="Proteomes" id="UP000214610"/>
    </source>
</evidence>
<accession>A0A227KS36</accession>
<dbReference type="PANTHER" id="PTHR11472">
    <property type="entry name" value="DNA REPAIR DEAD HELICASE RAD3/XP-D SUBFAMILY MEMBER"/>
    <property type="match status" value="1"/>
</dbReference>
<comment type="caution">
    <text evidence="9">The sequence shown here is derived from an EMBL/GenBank/DDBJ whole genome shotgun (WGS) entry which is preliminary data.</text>
</comment>
<comment type="catalytic activity">
    <reaction evidence="7">
        <text>ATP + H2O = ADP + phosphate + H(+)</text>
        <dbReference type="Rhea" id="RHEA:13065"/>
        <dbReference type="ChEBI" id="CHEBI:15377"/>
        <dbReference type="ChEBI" id="CHEBI:15378"/>
        <dbReference type="ChEBI" id="CHEBI:30616"/>
        <dbReference type="ChEBI" id="CHEBI:43474"/>
        <dbReference type="ChEBI" id="CHEBI:456216"/>
        <dbReference type="EC" id="5.6.2.3"/>
    </reaction>
</comment>
<comment type="cofactor">
    <cofactor evidence="1">
        <name>[4Fe-4S] cluster</name>
        <dbReference type="ChEBI" id="CHEBI:49883"/>
    </cofactor>
</comment>
<comment type="similarity">
    <text evidence="5">Belongs to the helicase family. DinG subfamily.</text>
</comment>
<protein>
    <recommendedName>
        <fullName evidence="6">DNA 5'-3' helicase</fullName>
        <ecNumber evidence="6">5.6.2.3</ecNumber>
    </recommendedName>
</protein>
<reference evidence="10" key="1">
    <citation type="submission" date="2017-05" db="EMBL/GenBank/DDBJ databases">
        <title>Improved OligoMM genomes.</title>
        <authorList>
            <person name="Garzetti D."/>
        </authorList>
    </citation>
    <scope>NUCLEOTIDE SEQUENCE [LARGE SCALE GENOMIC DNA]</scope>
    <source>
        <strain evidence="10">YL45</strain>
    </source>
</reference>
<dbReference type="PROSITE" id="PS51193">
    <property type="entry name" value="HELICASE_ATP_BIND_2"/>
    <property type="match status" value="1"/>
</dbReference>
<dbReference type="GO" id="GO:0043139">
    <property type="term" value="F:5'-3' DNA helicase activity"/>
    <property type="evidence" value="ECO:0007669"/>
    <property type="project" value="UniProtKB-EC"/>
</dbReference>
<dbReference type="InterPro" id="IPR027417">
    <property type="entry name" value="P-loop_NTPase"/>
</dbReference>
<organism evidence="9 10">
    <name type="scientific">Turicimonas muris</name>
    <dbReference type="NCBI Taxonomy" id="1796652"/>
    <lineage>
        <taxon>Bacteria</taxon>
        <taxon>Pseudomonadati</taxon>
        <taxon>Pseudomonadota</taxon>
        <taxon>Betaproteobacteria</taxon>
        <taxon>Burkholderiales</taxon>
        <taxon>Sutterellaceae</taxon>
        <taxon>Turicimonas</taxon>
    </lineage>
</organism>
<dbReference type="Pfam" id="PF13307">
    <property type="entry name" value="Helicase_C_2"/>
    <property type="match status" value="1"/>
</dbReference>
<proteinExistence type="inferred from homology"/>
<dbReference type="GeneID" id="78363525"/>
<dbReference type="InterPro" id="IPR006555">
    <property type="entry name" value="ATP-dep_Helicase_C"/>
</dbReference>
<dbReference type="InterPro" id="IPR014001">
    <property type="entry name" value="Helicase_ATP-bd"/>
</dbReference>
<evidence type="ECO:0000256" key="5">
    <source>
        <dbReference type="ARBA" id="ARBA00038058"/>
    </source>
</evidence>
<keyword evidence="9" id="KW-0347">Helicase</keyword>
<name>A0A227KS36_9BURK</name>
<dbReference type="PANTHER" id="PTHR11472:SF34">
    <property type="entry name" value="REGULATOR OF TELOMERE ELONGATION HELICASE 1"/>
    <property type="match status" value="1"/>
</dbReference>
<evidence type="ECO:0000259" key="8">
    <source>
        <dbReference type="PROSITE" id="PS51193"/>
    </source>
</evidence>
<evidence type="ECO:0000313" key="9">
    <source>
        <dbReference type="EMBL" id="OXE51321.1"/>
    </source>
</evidence>
<keyword evidence="10" id="KW-1185">Reference proteome</keyword>
<dbReference type="GO" id="GO:0016818">
    <property type="term" value="F:hydrolase activity, acting on acid anhydrides, in phosphorus-containing anhydrides"/>
    <property type="evidence" value="ECO:0007669"/>
    <property type="project" value="InterPro"/>
</dbReference>
<dbReference type="EMBL" id="NHMP01000001">
    <property type="protein sequence ID" value="OXE51321.1"/>
    <property type="molecule type" value="Genomic_DNA"/>
</dbReference>
<dbReference type="InterPro" id="IPR014013">
    <property type="entry name" value="Helic_SF1/SF2_ATP-bd_DinG/Rad3"/>
</dbReference>
<gene>
    <name evidence="9" type="ORF">ADH67_03230</name>
</gene>
<keyword evidence="4" id="KW-0067">ATP-binding</keyword>
<dbReference type="InterPro" id="IPR011545">
    <property type="entry name" value="DEAD/DEAH_box_helicase_dom"/>
</dbReference>
<evidence type="ECO:0000256" key="3">
    <source>
        <dbReference type="ARBA" id="ARBA00022801"/>
    </source>
</evidence>
<keyword evidence="2" id="KW-0547">Nucleotide-binding</keyword>
<dbReference type="Pfam" id="PF00270">
    <property type="entry name" value="DEAD"/>
    <property type="match status" value="1"/>
</dbReference>
<dbReference type="InterPro" id="IPR045028">
    <property type="entry name" value="DinG/Rad3-like"/>
</dbReference>
<dbReference type="GO" id="GO:0003676">
    <property type="term" value="F:nucleic acid binding"/>
    <property type="evidence" value="ECO:0007669"/>
    <property type="project" value="InterPro"/>
</dbReference>
<dbReference type="GO" id="GO:0005524">
    <property type="term" value="F:ATP binding"/>
    <property type="evidence" value="ECO:0007669"/>
    <property type="project" value="UniProtKB-KW"/>
</dbReference>
<dbReference type="RefSeq" id="WP_066591606.1">
    <property type="nucleotide sequence ID" value="NZ_CAJTBZ010000022.1"/>
</dbReference>
<dbReference type="SMART" id="SM00487">
    <property type="entry name" value="DEXDc"/>
    <property type="match status" value="1"/>
</dbReference>
<evidence type="ECO:0000256" key="1">
    <source>
        <dbReference type="ARBA" id="ARBA00001966"/>
    </source>
</evidence>
<evidence type="ECO:0000256" key="7">
    <source>
        <dbReference type="ARBA" id="ARBA00048954"/>
    </source>
</evidence>
<dbReference type="Proteomes" id="UP000214610">
    <property type="component" value="Unassembled WGS sequence"/>
</dbReference>
<evidence type="ECO:0000256" key="6">
    <source>
        <dbReference type="ARBA" id="ARBA00044969"/>
    </source>
</evidence>
<keyword evidence="3" id="KW-0378">Hydrolase</keyword>
<dbReference type="Gene3D" id="3.40.50.300">
    <property type="entry name" value="P-loop containing nucleotide triphosphate hydrolases"/>
    <property type="match status" value="2"/>
</dbReference>
<feature type="domain" description="Helicase ATP-binding" evidence="8">
    <location>
        <begin position="18"/>
        <end position="295"/>
    </location>
</feature>
<evidence type="ECO:0000256" key="4">
    <source>
        <dbReference type="ARBA" id="ARBA00022840"/>
    </source>
</evidence>
<dbReference type="EC" id="5.6.2.3" evidence="6"/>
<dbReference type="AlphaFoldDB" id="A0A227KS36"/>